<dbReference type="GO" id="GO:0030488">
    <property type="term" value="P:tRNA methylation"/>
    <property type="evidence" value="ECO:0007669"/>
    <property type="project" value="InterPro"/>
</dbReference>
<dbReference type="PROSITE" id="PS51620">
    <property type="entry name" value="SAM_TRM61"/>
    <property type="match status" value="1"/>
</dbReference>
<keyword evidence="2 7" id="KW-0808">Transferase</keyword>
<dbReference type="Gene3D" id="3.10.330.20">
    <property type="match status" value="1"/>
</dbReference>
<evidence type="ECO:0000256" key="5">
    <source>
        <dbReference type="PIRSR" id="PIRSR017269-1"/>
    </source>
</evidence>
<proteinExistence type="predicted"/>
<keyword evidence="8" id="KW-1185">Reference proteome</keyword>
<dbReference type="OrthoDB" id="30774at2157"/>
<feature type="binding site" evidence="5">
    <location>
        <position position="161"/>
    </location>
    <ligand>
        <name>S-adenosyl-L-methionine</name>
        <dbReference type="ChEBI" id="CHEBI:59789"/>
    </ligand>
</feature>
<organism evidence="7 8">
    <name type="scientific">Methanothermobacter tenebrarum</name>
    <dbReference type="NCBI Taxonomy" id="680118"/>
    <lineage>
        <taxon>Archaea</taxon>
        <taxon>Methanobacteriati</taxon>
        <taxon>Methanobacteriota</taxon>
        <taxon>Methanomada group</taxon>
        <taxon>Methanobacteria</taxon>
        <taxon>Methanobacteriales</taxon>
        <taxon>Methanobacteriaceae</taxon>
        <taxon>Methanothermobacter</taxon>
    </lineage>
</organism>
<reference evidence="7 8" key="1">
    <citation type="submission" date="2018-06" db="EMBL/GenBank/DDBJ databases">
        <title>Draft genome sequence of hyperthermophilic methanogen Methanothermobacter tenebrarum sp. MCM-B 1447.</title>
        <authorList>
            <person name="Pore S.D."/>
            <person name="Dagar S."/>
            <person name="Dhakephalkar P.K."/>
        </authorList>
    </citation>
    <scope>NUCLEOTIDE SEQUENCE [LARGE SCALE GENOMIC DNA]</scope>
    <source>
        <strain evidence="7 8">MCM B 1447</strain>
    </source>
</reference>
<accession>A0A328PHH4</accession>
<protein>
    <submittedName>
        <fullName evidence="7">tRNA (Adenine-N1)-methyltransferase</fullName>
    </submittedName>
</protein>
<evidence type="ECO:0000256" key="4">
    <source>
        <dbReference type="ARBA" id="ARBA00022694"/>
    </source>
</evidence>
<evidence type="ECO:0000256" key="3">
    <source>
        <dbReference type="ARBA" id="ARBA00022691"/>
    </source>
</evidence>
<dbReference type="AlphaFoldDB" id="A0A328PHH4"/>
<keyword evidence="1 7" id="KW-0489">Methyltransferase</keyword>
<dbReference type="InterPro" id="IPR049470">
    <property type="entry name" value="TRM61_C"/>
</dbReference>
<comment type="caution">
    <text evidence="7">The sequence shown here is derived from an EMBL/GenBank/DDBJ whole genome shotgun (WGS) entry which is preliminary data.</text>
</comment>
<dbReference type="GO" id="GO:0031515">
    <property type="term" value="C:tRNA (m1A) methyltransferase complex"/>
    <property type="evidence" value="ECO:0007669"/>
    <property type="project" value="InterPro"/>
</dbReference>
<dbReference type="RefSeq" id="WP_112094072.1">
    <property type="nucleotide sequence ID" value="NZ_QLOE01000006.1"/>
</dbReference>
<evidence type="ECO:0000256" key="1">
    <source>
        <dbReference type="ARBA" id="ARBA00022603"/>
    </source>
</evidence>
<dbReference type="InterPro" id="IPR014816">
    <property type="entry name" value="tRNA_MeTrfase_Gcd14"/>
</dbReference>
<evidence type="ECO:0000313" key="7">
    <source>
        <dbReference type="EMBL" id="RAO78884.1"/>
    </source>
</evidence>
<dbReference type="Proteomes" id="UP000249782">
    <property type="component" value="Unassembled WGS sequence"/>
</dbReference>
<dbReference type="CDD" id="cd02440">
    <property type="entry name" value="AdoMet_MTases"/>
    <property type="match status" value="1"/>
</dbReference>
<dbReference type="InterPro" id="IPR029063">
    <property type="entry name" value="SAM-dependent_MTases_sf"/>
</dbReference>
<keyword evidence="4" id="KW-0819">tRNA processing</keyword>
<gene>
    <name evidence="7" type="ORF">DPC56_05500</name>
</gene>
<dbReference type="SUPFAM" id="SSF53335">
    <property type="entry name" value="S-adenosyl-L-methionine-dependent methyltransferases"/>
    <property type="match status" value="1"/>
</dbReference>
<evidence type="ECO:0000313" key="8">
    <source>
        <dbReference type="Proteomes" id="UP000249782"/>
    </source>
</evidence>
<feature type="domain" description="tRNA (adenine(58)-N(1))-methyltransferase catalytic subunit TRM61 C-terminal" evidence="6">
    <location>
        <begin position="64"/>
        <end position="222"/>
    </location>
</feature>
<dbReference type="EMBL" id="QLOE01000006">
    <property type="protein sequence ID" value="RAO78884.1"/>
    <property type="molecule type" value="Genomic_DNA"/>
</dbReference>
<evidence type="ECO:0000256" key="2">
    <source>
        <dbReference type="ARBA" id="ARBA00022679"/>
    </source>
</evidence>
<dbReference type="PANTHER" id="PTHR12133">
    <property type="entry name" value="TRNA (ADENINE(58)-N(1))-METHYLTRANSFERASE"/>
    <property type="match status" value="1"/>
</dbReference>
<dbReference type="PANTHER" id="PTHR12133:SF1">
    <property type="entry name" value="TRNA (ADENINE(58)-N(1))-METHYLTRANSFERASE, MITOCHONDRIAL"/>
    <property type="match status" value="1"/>
</dbReference>
<dbReference type="PIRSF" id="PIRSF017269">
    <property type="entry name" value="GCD14"/>
    <property type="match status" value="1"/>
</dbReference>
<evidence type="ECO:0000259" key="6">
    <source>
        <dbReference type="Pfam" id="PF08704"/>
    </source>
</evidence>
<name>A0A328PHH4_9EURY</name>
<dbReference type="Gene3D" id="3.40.50.150">
    <property type="entry name" value="Vaccinia Virus protein VP39"/>
    <property type="match status" value="1"/>
</dbReference>
<sequence>MKILIDERGKKYMPPTGEDFQTDLGIIKKEKIEGSTPGEELKTHLGKKFKVIEANINDFIELMERKSSIILPKDIGIVISYTGLGSGQRVLDAGTGSGSVALTLANIVGDTGKVYTYEIREDFATLAKKNIKNSGMKNIILKNKDIKKGIEEKNLDLIFLDLPGSWKIIEDAKNALKNGGWIVFYNPYIEPVKIIHEKAKKCGFKEIKTVEVITREIEIKRKGTRPRTRMIGHTGYLTFTRKI</sequence>
<feature type="binding site" evidence="5">
    <location>
        <position position="145"/>
    </location>
    <ligand>
        <name>S-adenosyl-L-methionine</name>
        <dbReference type="ChEBI" id="CHEBI:59789"/>
    </ligand>
</feature>
<keyword evidence="3 5" id="KW-0949">S-adenosyl-L-methionine</keyword>
<dbReference type="GO" id="GO:0160107">
    <property type="term" value="F:tRNA (adenine(58)-N1)-methyltransferase activity"/>
    <property type="evidence" value="ECO:0007669"/>
    <property type="project" value="InterPro"/>
</dbReference>
<feature type="binding site" evidence="5">
    <location>
        <position position="118"/>
    </location>
    <ligand>
        <name>S-adenosyl-L-methionine</name>
        <dbReference type="ChEBI" id="CHEBI:59789"/>
    </ligand>
</feature>
<dbReference type="Pfam" id="PF08704">
    <property type="entry name" value="GCD14"/>
    <property type="match status" value="1"/>
</dbReference>